<sequence length="79" mass="8570">MVLDFVLPAPIEQISLAINKGSRQIGANRLLNPNHPLMTDGIACGSNVNLNILVEPIQENKQPLNAETIKISIFQVIAP</sequence>
<comment type="caution">
    <text evidence="1">The sequence shown here is derived from an EMBL/GenBank/DDBJ whole genome shotgun (WGS) entry which is preliminary data.</text>
</comment>
<reference evidence="1 2" key="1">
    <citation type="journal article" date="2014" name="Nature">
        <title>An environmental bacterial taxon with a large and distinct metabolic repertoire.</title>
        <authorList>
            <person name="Wilson M.C."/>
            <person name="Mori T."/>
            <person name="Ruckert C."/>
            <person name="Uria A.R."/>
            <person name="Helf M.J."/>
            <person name="Takada K."/>
            <person name="Gernert C."/>
            <person name="Steffens U.A."/>
            <person name="Heycke N."/>
            <person name="Schmitt S."/>
            <person name="Rinke C."/>
            <person name="Helfrich E.J."/>
            <person name="Brachmann A.O."/>
            <person name="Gurgui C."/>
            <person name="Wakimoto T."/>
            <person name="Kracht M."/>
            <person name="Crusemann M."/>
            <person name="Hentschel U."/>
            <person name="Abe I."/>
            <person name="Matsunaga S."/>
            <person name="Kalinowski J."/>
            <person name="Takeyama H."/>
            <person name="Piel J."/>
        </authorList>
    </citation>
    <scope>NUCLEOTIDE SEQUENCE [LARGE SCALE GENOMIC DNA]</scope>
    <source>
        <strain evidence="2">TSY1</strain>
    </source>
</reference>
<gene>
    <name evidence="1" type="ORF">ETSY1_23545</name>
</gene>
<keyword evidence="2" id="KW-1185">Reference proteome</keyword>
<evidence type="ECO:0000313" key="1">
    <source>
        <dbReference type="EMBL" id="ETW97213.1"/>
    </source>
</evidence>
<organism evidence="1 2">
    <name type="scientific">Entotheonella factor</name>
    <dbReference type="NCBI Taxonomy" id="1429438"/>
    <lineage>
        <taxon>Bacteria</taxon>
        <taxon>Pseudomonadati</taxon>
        <taxon>Nitrospinota/Tectimicrobiota group</taxon>
        <taxon>Candidatus Tectimicrobiota</taxon>
        <taxon>Candidatus Entotheonellia</taxon>
        <taxon>Candidatus Entotheonellales</taxon>
        <taxon>Candidatus Entotheonellaceae</taxon>
        <taxon>Candidatus Entotheonella</taxon>
    </lineage>
</organism>
<proteinExistence type="predicted"/>
<dbReference type="AlphaFoldDB" id="W4LGI9"/>
<evidence type="ECO:0000313" key="2">
    <source>
        <dbReference type="Proteomes" id="UP000019141"/>
    </source>
</evidence>
<dbReference type="HOGENOM" id="CLU_2599465_0_0_7"/>
<accession>W4LGI9</accession>
<protein>
    <submittedName>
        <fullName evidence="1">Uncharacterized protein</fullName>
    </submittedName>
</protein>
<name>W4LGI9_ENTF1</name>
<dbReference type="EMBL" id="AZHW01000692">
    <property type="protein sequence ID" value="ETW97213.1"/>
    <property type="molecule type" value="Genomic_DNA"/>
</dbReference>
<dbReference type="Proteomes" id="UP000019141">
    <property type="component" value="Unassembled WGS sequence"/>
</dbReference>